<name>A0AAN7ABM2_9PEZI</name>
<dbReference type="InterPro" id="IPR011701">
    <property type="entry name" value="MFS"/>
</dbReference>
<organism evidence="7 8">
    <name type="scientific">Podospora australis</name>
    <dbReference type="NCBI Taxonomy" id="1536484"/>
    <lineage>
        <taxon>Eukaryota</taxon>
        <taxon>Fungi</taxon>
        <taxon>Dikarya</taxon>
        <taxon>Ascomycota</taxon>
        <taxon>Pezizomycotina</taxon>
        <taxon>Sordariomycetes</taxon>
        <taxon>Sordariomycetidae</taxon>
        <taxon>Sordariales</taxon>
        <taxon>Podosporaceae</taxon>
        <taxon>Podospora</taxon>
    </lineage>
</organism>
<evidence type="ECO:0000313" key="8">
    <source>
        <dbReference type="Proteomes" id="UP001302126"/>
    </source>
</evidence>
<dbReference type="Proteomes" id="UP001302126">
    <property type="component" value="Unassembled WGS sequence"/>
</dbReference>
<evidence type="ECO:0000256" key="1">
    <source>
        <dbReference type="ARBA" id="ARBA00004141"/>
    </source>
</evidence>
<dbReference type="EMBL" id="MU864624">
    <property type="protein sequence ID" value="KAK4182676.1"/>
    <property type="molecule type" value="Genomic_DNA"/>
</dbReference>
<feature type="transmembrane region" description="Helical" evidence="5">
    <location>
        <begin position="322"/>
        <end position="345"/>
    </location>
</feature>
<dbReference type="Gene3D" id="1.20.1720.10">
    <property type="entry name" value="Multidrug resistance protein D"/>
    <property type="match status" value="2"/>
</dbReference>
<reference evidence="7" key="1">
    <citation type="journal article" date="2023" name="Mol. Phylogenet. Evol.">
        <title>Genome-scale phylogeny and comparative genomics of the fungal order Sordariales.</title>
        <authorList>
            <person name="Hensen N."/>
            <person name="Bonometti L."/>
            <person name="Westerberg I."/>
            <person name="Brannstrom I.O."/>
            <person name="Guillou S."/>
            <person name="Cros-Aarteil S."/>
            <person name="Calhoun S."/>
            <person name="Haridas S."/>
            <person name="Kuo A."/>
            <person name="Mondo S."/>
            <person name="Pangilinan J."/>
            <person name="Riley R."/>
            <person name="LaButti K."/>
            <person name="Andreopoulos B."/>
            <person name="Lipzen A."/>
            <person name="Chen C."/>
            <person name="Yan M."/>
            <person name="Daum C."/>
            <person name="Ng V."/>
            <person name="Clum A."/>
            <person name="Steindorff A."/>
            <person name="Ohm R.A."/>
            <person name="Martin F."/>
            <person name="Silar P."/>
            <person name="Natvig D.O."/>
            <person name="Lalanne C."/>
            <person name="Gautier V."/>
            <person name="Ament-Velasquez S.L."/>
            <person name="Kruys A."/>
            <person name="Hutchinson M.I."/>
            <person name="Powell A.J."/>
            <person name="Barry K."/>
            <person name="Miller A.N."/>
            <person name="Grigoriev I.V."/>
            <person name="Debuchy R."/>
            <person name="Gladieux P."/>
            <person name="Hiltunen Thoren M."/>
            <person name="Johannesson H."/>
        </authorList>
    </citation>
    <scope>NUCLEOTIDE SEQUENCE</scope>
    <source>
        <strain evidence="7">PSN309</strain>
    </source>
</reference>
<feature type="transmembrane region" description="Helical" evidence="5">
    <location>
        <begin position="157"/>
        <end position="174"/>
    </location>
</feature>
<accession>A0AAN7ABM2</accession>
<feature type="transmembrane region" description="Helical" evidence="5">
    <location>
        <begin position="357"/>
        <end position="378"/>
    </location>
</feature>
<dbReference type="PANTHER" id="PTHR23502:SF151">
    <property type="entry name" value="MAJOR FACILITATOR SUPERFAMILY (MFS) PROFILE DOMAIN-CONTAINING PROTEIN"/>
    <property type="match status" value="1"/>
</dbReference>
<feature type="transmembrane region" description="Helical" evidence="5">
    <location>
        <begin position="211"/>
        <end position="232"/>
    </location>
</feature>
<dbReference type="PROSITE" id="PS50850">
    <property type="entry name" value="MFS"/>
    <property type="match status" value="1"/>
</dbReference>
<dbReference type="InterPro" id="IPR020846">
    <property type="entry name" value="MFS_dom"/>
</dbReference>
<protein>
    <submittedName>
        <fullName evidence="7">Major facilitator superfamily domain-containing protein</fullName>
    </submittedName>
</protein>
<keyword evidence="3 5" id="KW-1133">Transmembrane helix</keyword>
<keyword evidence="8" id="KW-1185">Reference proteome</keyword>
<keyword evidence="4 5" id="KW-0472">Membrane</keyword>
<feature type="transmembrane region" description="Helical" evidence="5">
    <location>
        <begin position="415"/>
        <end position="436"/>
    </location>
</feature>
<dbReference type="GO" id="GO:0022857">
    <property type="term" value="F:transmembrane transporter activity"/>
    <property type="evidence" value="ECO:0007669"/>
    <property type="project" value="InterPro"/>
</dbReference>
<dbReference type="PANTHER" id="PTHR23502">
    <property type="entry name" value="MAJOR FACILITATOR SUPERFAMILY"/>
    <property type="match status" value="1"/>
</dbReference>
<dbReference type="AlphaFoldDB" id="A0AAN7ABM2"/>
<evidence type="ECO:0000256" key="3">
    <source>
        <dbReference type="ARBA" id="ARBA00022989"/>
    </source>
</evidence>
<feature type="transmembrane region" description="Helical" evidence="5">
    <location>
        <begin position="504"/>
        <end position="527"/>
    </location>
</feature>
<dbReference type="GO" id="GO:0005886">
    <property type="term" value="C:plasma membrane"/>
    <property type="evidence" value="ECO:0007669"/>
    <property type="project" value="TreeGrafter"/>
</dbReference>
<dbReference type="Pfam" id="PF07690">
    <property type="entry name" value="MFS_1"/>
    <property type="match status" value="1"/>
</dbReference>
<gene>
    <name evidence="7" type="ORF">QBC35DRAFT_395500</name>
</gene>
<feature type="transmembrane region" description="Helical" evidence="5">
    <location>
        <begin position="53"/>
        <end position="75"/>
    </location>
</feature>
<dbReference type="SUPFAM" id="SSF103473">
    <property type="entry name" value="MFS general substrate transporter"/>
    <property type="match status" value="1"/>
</dbReference>
<evidence type="ECO:0000256" key="2">
    <source>
        <dbReference type="ARBA" id="ARBA00022692"/>
    </source>
</evidence>
<evidence type="ECO:0000259" key="6">
    <source>
        <dbReference type="PROSITE" id="PS50850"/>
    </source>
</evidence>
<reference evidence="7" key="2">
    <citation type="submission" date="2023-05" db="EMBL/GenBank/DDBJ databases">
        <authorList>
            <consortium name="Lawrence Berkeley National Laboratory"/>
            <person name="Steindorff A."/>
            <person name="Hensen N."/>
            <person name="Bonometti L."/>
            <person name="Westerberg I."/>
            <person name="Brannstrom I.O."/>
            <person name="Guillou S."/>
            <person name="Cros-Aarteil S."/>
            <person name="Calhoun S."/>
            <person name="Haridas S."/>
            <person name="Kuo A."/>
            <person name="Mondo S."/>
            <person name="Pangilinan J."/>
            <person name="Riley R."/>
            <person name="Labutti K."/>
            <person name="Andreopoulos B."/>
            <person name="Lipzen A."/>
            <person name="Chen C."/>
            <person name="Yanf M."/>
            <person name="Daum C."/>
            <person name="Ng V."/>
            <person name="Clum A."/>
            <person name="Ohm R."/>
            <person name="Martin F."/>
            <person name="Silar P."/>
            <person name="Natvig D."/>
            <person name="Lalanne C."/>
            <person name="Gautier V."/>
            <person name="Ament-Velasquez S.L."/>
            <person name="Kruys A."/>
            <person name="Hutchinson M.I."/>
            <person name="Powell A.J."/>
            <person name="Barry K."/>
            <person name="Miller A.N."/>
            <person name="Grigoriev I.V."/>
            <person name="Debuchy R."/>
            <person name="Gladieux P."/>
            <person name="Thoren M.H."/>
            <person name="Johannesson H."/>
        </authorList>
    </citation>
    <scope>NUCLEOTIDE SEQUENCE</scope>
    <source>
        <strain evidence="7">PSN309</strain>
    </source>
</reference>
<feature type="transmembrane region" description="Helical" evidence="5">
    <location>
        <begin position="87"/>
        <end position="108"/>
    </location>
</feature>
<evidence type="ECO:0000256" key="5">
    <source>
        <dbReference type="SAM" id="Phobius"/>
    </source>
</evidence>
<dbReference type="InterPro" id="IPR036259">
    <property type="entry name" value="MFS_trans_sf"/>
</dbReference>
<feature type="transmembrane region" description="Helical" evidence="5">
    <location>
        <begin position="186"/>
        <end position="205"/>
    </location>
</feature>
<comment type="caution">
    <text evidence="7">The sequence shown here is derived from an EMBL/GenBank/DDBJ whole genome shotgun (WGS) entry which is preliminary data.</text>
</comment>
<feature type="domain" description="Major facilitator superfamily (MFS) profile" evidence="6">
    <location>
        <begin position="54"/>
        <end position="532"/>
    </location>
</feature>
<evidence type="ECO:0000256" key="4">
    <source>
        <dbReference type="ARBA" id="ARBA00023136"/>
    </source>
</evidence>
<sequence>MPSEKPPSSALVSDPPLDSTQPLPFHCQPPIIATTATIPASPYSHFSPARKRYLTILLGYLTLASSLTATIYLPLLPLLSDQYHVSLQQINLTITFYVIFQALSPAIFAPISDTFGRRPILLLSFLIYLAASLGLALNDIATKSYAGLLVLRGLQSLGGSAVMALAYGVVADVVPHSERGSMLGPLLAATNLGPCLGPVIGGGIASSTRGGTGWCFWTLGIFAGVAVGLIGFTLPETARRVVGDGGVKARGVWGTWGCGNYCLSARGSKGVWGVGDEGKGVEGVVTACETNTPEKATGKGSFPHPYNPLAPLRIVFHADTFLTLWVAATVYTVWYCIQTSIPIIFGEIYHWSELEVGLSYLAGGTGVIAGGFVNGKLMDWNYRSIAKKAGRSVDRVSGDDIMAFPMERARSRGSISLFAFSICALVGYGWAVHYQIHPSVPLVLQFLVGAEGTMIHQSFNALLVDIFPESPSTAAAAGNITRCAMSAAVVACIQPLVETMGYGWFYTLVGLVSGCTGSLAIACLRFWGWGWRRARHGHRLE</sequence>
<comment type="subcellular location">
    <subcellularLocation>
        <location evidence="1">Membrane</location>
        <topology evidence="1">Multi-pass membrane protein</topology>
    </subcellularLocation>
</comment>
<keyword evidence="2 5" id="KW-0812">Transmembrane</keyword>
<evidence type="ECO:0000313" key="7">
    <source>
        <dbReference type="EMBL" id="KAK4182676.1"/>
    </source>
</evidence>
<feature type="transmembrane region" description="Helical" evidence="5">
    <location>
        <begin position="120"/>
        <end position="137"/>
    </location>
</feature>
<proteinExistence type="predicted"/>